<dbReference type="eggNOG" id="ENOG503386Z">
    <property type="taxonomic scope" value="Bacteria"/>
</dbReference>
<reference evidence="1 2" key="1">
    <citation type="submission" date="2013-04" db="EMBL/GenBank/DDBJ databases">
        <title>Shimia sp. 22II-S11-Z10 Genome Sequencing.</title>
        <authorList>
            <person name="Lai Q."/>
            <person name="Li G."/>
            <person name="Shao Z."/>
        </authorList>
    </citation>
    <scope>NUCLEOTIDE SEQUENCE [LARGE SCALE GENOMIC DNA]</scope>
    <source>
        <strain evidence="2">22II-S11-Z10</strain>
    </source>
</reference>
<dbReference type="EMBL" id="AQQY01000013">
    <property type="protein sequence ID" value="KCV80895.1"/>
    <property type="molecule type" value="Genomic_DNA"/>
</dbReference>
<gene>
    <name evidence="1" type="ORF">ATO10_14629</name>
</gene>
<proteinExistence type="predicted"/>
<organism evidence="1 2">
    <name type="scientific">Actibacterium atlanticum</name>
    <dbReference type="NCBI Taxonomy" id="1461693"/>
    <lineage>
        <taxon>Bacteria</taxon>
        <taxon>Pseudomonadati</taxon>
        <taxon>Pseudomonadota</taxon>
        <taxon>Alphaproteobacteria</taxon>
        <taxon>Rhodobacterales</taxon>
        <taxon>Roseobacteraceae</taxon>
        <taxon>Actibacterium</taxon>
    </lineage>
</organism>
<dbReference type="STRING" id="1461693.ATO10_14629"/>
<dbReference type="OrthoDB" id="6174477at2"/>
<dbReference type="Proteomes" id="UP000024836">
    <property type="component" value="Unassembled WGS sequence"/>
</dbReference>
<protein>
    <submittedName>
        <fullName evidence="1">Uncharacterized protein</fullName>
    </submittedName>
</protein>
<accession>A0A058ZI33</accession>
<comment type="caution">
    <text evidence="1">The sequence shown here is derived from an EMBL/GenBank/DDBJ whole genome shotgun (WGS) entry which is preliminary data.</text>
</comment>
<evidence type="ECO:0000313" key="2">
    <source>
        <dbReference type="Proteomes" id="UP000024836"/>
    </source>
</evidence>
<name>A0A058ZI33_9RHOB</name>
<dbReference type="RefSeq" id="WP_035252996.1">
    <property type="nucleotide sequence ID" value="NZ_AQQY01000013.1"/>
</dbReference>
<evidence type="ECO:0000313" key="1">
    <source>
        <dbReference type="EMBL" id="KCV80895.1"/>
    </source>
</evidence>
<dbReference type="AlphaFoldDB" id="A0A058ZI33"/>
<sequence length="265" mass="30086">MTRIAVVGHSHVGALKLGWDQICGDYPDVEMIFFASTGAAARGMGLKDMMFGFHTETPNDDEIIFGNSGARRIDFTTFDHVLFGGRELREDELADVLSVYNIDTAPQADLERRMSLSAFDAILEAFCQTRIKHESWHNWETPRLWIHPQPYPDERCLESGDLKFLSWCVLCADTERLLWMRTRYWQKLTAAFERTGATLLPHPAETLTDVGLTDPAYSLGARRLLDSSIHAQEEYNHMNAEYGVLVMKHFLSRCLAPGRDLKTGT</sequence>
<keyword evidence="2" id="KW-1185">Reference proteome</keyword>